<gene>
    <name evidence="1" type="ORF">QFZ56_000742</name>
</gene>
<evidence type="ECO:0000313" key="2">
    <source>
        <dbReference type="Proteomes" id="UP001243364"/>
    </source>
</evidence>
<dbReference type="Proteomes" id="UP001243364">
    <property type="component" value="Unassembled WGS sequence"/>
</dbReference>
<reference evidence="1 2" key="1">
    <citation type="submission" date="2023-07" db="EMBL/GenBank/DDBJ databases">
        <title>Comparative genomics of wheat-associated soil bacteria to identify genetic determinants of phenazine resistance.</title>
        <authorList>
            <person name="Mouncey N."/>
        </authorList>
    </citation>
    <scope>NUCLEOTIDE SEQUENCE [LARGE SCALE GENOMIC DNA]</scope>
    <source>
        <strain evidence="1 2">W4I19-2</strain>
    </source>
</reference>
<name>A0ABU0PTS7_STRAH</name>
<keyword evidence="2" id="KW-1185">Reference proteome</keyword>
<evidence type="ECO:0000313" key="1">
    <source>
        <dbReference type="EMBL" id="MDQ0681779.1"/>
    </source>
</evidence>
<dbReference type="EMBL" id="JAUSYA010000001">
    <property type="protein sequence ID" value="MDQ0681779.1"/>
    <property type="molecule type" value="Genomic_DNA"/>
</dbReference>
<organism evidence="1 2">
    <name type="scientific">Streptomyces achromogenes</name>
    <dbReference type="NCBI Taxonomy" id="67255"/>
    <lineage>
        <taxon>Bacteria</taxon>
        <taxon>Bacillati</taxon>
        <taxon>Actinomycetota</taxon>
        <taxon>Actinomycetes</taxon>
        <taxon>Kitasatosporales</taxon>
        <taxon>Streptomycetaceae</taxon>
        <taxon>Streptomyces</taxon>
    </lineage>
</organism>
<comment type="caution">
    <text evidence="1">The sequence shown here is derived from an EMBL/GenBank/DDBJ whole genome shotgun (WGS) entry which is preliminary data.</text>
</comment>
<accession>A0ABU0PTS7</accession>
<protein>
    <submittedName>
        <fullName evidence="1">Uncharacterized protein</fullName>
    </submittedName>
</protein>
<dbReference type="RefSeq" id="WP_307039973.1">
    <property type="nucleotide sequence ID" value="NZ_JAUSYA010000001.1"/>
</dbReference>
<proteinExistence type="predicted"/>
<sequence length="61" mass="6627">MLAIDDDGRVLHRLTRRRSGFRVVISACGTGGRLVLGSLWERGIAICEASVIQACRARASE</sequence>